<gene>
    <name evidence="9" type="ORF">JYU34_017950</name>
</gene>
<dbReference type="PANTHER" id="PTHR43690:SF18">
    <property type="entry name" value="INSULIN-DEGRADING ENZYME-RELATED"/>
    <property type="match status" value="1"/>
</dbReference>
<evidence type="ECO:0000256" key="5">
    <source>
        <dbReference type="ARBA" id="ARBA00022833"/>
    </source>
</evidence>
<dbReference type="Gene3D" id="3.30.830.10">
    <property type="entry name" value="Metalloenzyme, LuxS/M16 peptidase-like"/>
    <property type="match status" value="3"/>
</dbReference>
<dbReference type="InterPro" id="IPR011249">
    <property type="entry name" value="Metalloenz_LuxS/M16"/>
</dbReference>
<dbReference type="PROSITE" id="PS00143">
    <property type="entry name" value="INSULINASE"/>
    <property type="match status" value="1"/>
</dbReference>
<keyword evidence="5" id="KW-0862">Zinc</keyword>
<evidence type="ECO:0000313" key="9">
    <source>
        <dbReference type="EMBL" id="KAG7298347.1"/>
    </source>
</evidence>
<protein>
    <recommendedName>
        <fullName evidence="8">Peptidase M16 N-terminal domain-containing protein</fullName>
    </recommendedName>
</protein>
<keyword evidence="2" id="KW-0645">Protease</keyword>
<keyword evidence="10" id="KW-1185">Reference proteome</keyword>
<comment type="similarity">
    <text evidence="1">Belongs to the peptidase M16 family.</text>
</comment>
<accession>A0ABQ7PZD5</accession>
<evidence type="ECO:0000256" key="3">
    <source>
        <dbReference type="ARBA" id="ARBA00022723"/>
    </source>
</evidence>
<dbReference type="Pfam" id="PF00675">
    <property type="entry name" value="Peptidase_M16"/>
    <property type="match status" value="1"/>
</dbReference>
<feature type="region of interest" description="Disordered" evidence="7">
    <location>
        <begin position="69"/>
        <end position="91"/>
    </location>
</feature>
<keyword evidence="6" id="KW-0482">Metalloprotease</keyword>
<dbReference type="SUPFAM" id="SSF63411">
    <property type="entry name" value="LuxS/MPP-like metallohydrolase"/>
    <property type="match status" value="1"/>
</dbReference>
<evidence type="ECO:0000256" key="6">
    <source>
        <dbReference type="ARBA" id="ARBA00023049"/>
    </source>
</evidence>
<evidence type="ECO:0000256" key="7">
    <source>
        <dbReference type="SAM" id="MobiDB-lite"/>
    </source>
</evidence>
<evidence type="ECO:0000256" key="1">
    <source>
        <dbReference type="ARBA" id="ARBA00007261"/>
    </source>
</evidence>
<evidence type="ECO:0000256" key="4">
    <source>
        <dbReference type="ARBA" id="ARBA00022801"/>
    </source>
</evidence>
<feature type="domain" description="Peptidase M16 N-terminal" evidence="8">
    <location>
        <begin position="127"/>
        <end position="260"/>
    </location>
</feature>
<organism evidence="9 10">
    <name type="scientific">Plutella xylostella</name>
    <name type="common">Diamondback moth</name>
    <name type="synonym">Plutella maculipennis</name>
    <dbReference type="NCBI Taxonomy" id="51655"/>
    <lineage>
        <taxon>Eukaryota</taxon>
        <taxon>Metazoa</taxon>
        <taxon>Ecdysozoa</taxon>
        <taxon>Arthropoda</taxon>
        <taxon>Hexapoda</taxon>
        <taxon>Insecta</taxon>
        <taxon>Pterygota</taxon>
        <taxon>Neoptera</taxon>
        <taxon>Endopterygota</taxon>
        <taxon>Lepidoptera</taxon>
        <taxon>Glossata</taxon>
        <taxon>Ditrysia</taxon>
        <taxon>Yponomeutoidea</taxon>
        <taxon>Plutellidae</taxon>
        <taxon>Plutella</taxon>
    </lineage>
</organism>
<dbReference type="EMBL" id="JAHIBW010000024">
    <property type="protein sequence ID" value="KAG7298347.1"/>
    <property type="molecule type" value="Genomic_DNA"/>
</dbReference>
<proteinExistence type="inferred from homology"/>
<evidence type="ECO:0000313" key="10">
    <source>
        <dbReference type="Proteomes" id="UP000823941"/>
    </source>
</evidence>
<sequence>MSYGKLSNFPKSCPIAVISKNLIIFAINSKFVKLASRKLLFVSFHSFSPTLCNRASHFSNRRGIASMGSPLHRAPRQPPGAGGGGAGTTARTAITPTEPMVKRYDNIVKSQEDKREYRGLELSNRLKVLLISDPKTDKSAAAMDVNIGYLSDPEELPGLAHFCEHMLFLGTKKYPEENEYNKFLSEHGGSSNASTSSDHTTYYFDVMPDHLPMALDIFAQFFIAPLFTESATEREINAVNSEHEKNTSSDTWRLDQLNKSSASKEHPYHKFGTGNKDTLDRIPKEKGIDVRAELLKFHGAWYSADIMTLAVCGKDTLDRIPKEKGIDVRAELLKFHGAWYSADIMTLAVCGKDTLDRIPKEKGIDVRAELLMFHGAWYSADIMTLAVCGKGMDTLEKIIKNMNTTNLKNEKDNMIERQYTARYTGSLST</sequence>
<dbReference type="InterPro" id="IPR001431">
    <property type="entry name" value="Pept_M16_Zn_BS"/>
</dbReference>
<evidence type="ECO:0000259" key="8">
    <source>
        <dbReference type="Pfam" id="PF00675"/>
    </source>
</evidence>
<dbReference type="InterPro" id="IPR011765">
    <property type="entry name" value="Pept_M16_N"/>
</dbReference>
<evidence type="ECO:0000256" key="2">
    <source>
        <dbReference type="ARBA" id="ARBA00022670"/>
    </source>
</evidence>
<reference evidence="9 10" key="1">
    <citation type="submission" date="2021-06" db="EMBL/GenBank/DDBJ databases">
        <title>A haploid diamondback moth (Plutella xylostella L.) genome assembly resolves 31 chromosomes and identifies a diamide resistance mutation.</title>
        <authorList>
            <person name="Ward C.M."/>
            <person name="Perry K.D."/>
            <person name="Baker G."/>
            <person name="Powis K."/>
            <person name="Heckel D.G."/>
            <person name="Baxter S.W."/>
        </authorList>
    </citation>
    <scope>NUCLEOTIDE SEQUENCE [LARGE SCALE GENOMIC DNA]</scope>
    <source>
        <strain evidence="9 10">LV</strain>
        <tissue evidence="9">Single pupa</tissue>
    </source>
</reference>
<name>A0ABQ7PZD5_PLUXY</name>
<dbReference type="InterPro" id="IPR050626">
    <property type="entry name" value="Peptidase_M16"/>
</dbReference>
<dbReference type="PANTHER" id="PTHR43690">
    <property type="entry name" value="NARDILYSIN"/>
    <property type="match status" value="1"/>
</dbReference>
<keyword evidence="3" id="KW-0479">Metal-binding</keyword>
<dbReference type="Proteomes" id="UP000823941">
    <property type="component" value="Chromosome 24"/>
</dbReference>
<keyword evidence="4" id="KW-0378">Hydrolase</keyword>
<comment type="caution">
    <text evidence="9">The sequence shown here is derived from an EMBL/GenBank/DDBJ whole genome shotgun (WGS) entry which is preliminary data.</text>
</comment>